<evidence type="ECO:0000313" key="1">
    <source>
        <dbReference type="EMBL" id="EPT01894.1"/>
    </source>
</evidence>
<keyword evidence="2" id="KW-1185">Reference proteome</keyword>
<dbReference type="InterPro" id="IPR036047">
    <property type="entry name" value="F-box-like_dom_sf"/>
</dbReference>
<name>S8EFB8_FOMSC</name>
<organism evidence="1 2">
    <name type="scientific">Fomitopsis schrenkii</name>
    <name type="common">Brown rot fungus</name>
    <dbReference type="NCBI Taxonomy" id="2126942"/>
    <lineage>
        <taxon>Eukaryota</taxon>
        <taxon>Fungi</taxon>
        <taxon>Dikarya</taxon>
        <taxon>Basidiomycota</taxon>
        <taxon>Agaricomycotina</taxon>
        <taxon>Agaricomycetes</taxon>
        <taxon>Polyporales</taxon>
        <taxon>Fomitopsis</taxon>
    </lineage>
</organism>
<dbReference type="SUPFAM" id="SSF81383">
    <property type="entry name" value="F-box domain"/>
    <property type="match status" value="1"/>
</dbReference>
<reference evidence="1 2" key="1">
    <citation type="journal article" date="2012" name="Science">
        <title>The Paleozoic origin of enzymatic lignin decomposition reconstructed from 31 fungal genomes.</title>
        <authorList>
            <person name="Floudas D."/>
            <person name="Binder M."/>
            <person name="Riley R."/>
            <person name="Barry K."/>
            <person name="Blanchette R.A."/>
            <person name="Henrissat B."/>
            <person name="Martinez A.T."/>
            <person name="Otillar R."/>
            <person name="Spatafora J.W."/>
            <person name="Yadav J.S."/>
            <person name="Aerts A."/>
            <person name="Benoit I."/>
            <person name="Boyd A."/>
            <person name="Carlson A."/>
            <person name="Copeland A."/>
            <person name="Coutinho P.M."/>
            <person name="de Vries R.P."/>
            <person name="Ferreira P."/>
            <person name="Findley K."/>
            <person name="Foster B."/>
            <person name="Gaskell J."/>
            <person name="Glotzer D."/>
            <person name="Gorecki P."/>
            <person name="Heitman J."/>
            <person name="Hesse C."/>
            <person name="Hori C."/>
            <person name="Igarashi K."/>
            <person name="Jurgens J.A."/>
            <person name="Kallen N."/>
            <person name="Kersten P."/>
            <person name="Kohler A."/>
            <person name="Kuees U."/>
            <person name="Kumar T.K.A."/>
            <person name="Kuo A."/>
            <person name="LaButti K."/>
            <person name="Larrondo L.F."/>
            <person name="Lindquist E."/>
            <person name="Ling A."/>
            <person name="Lombard V."/>
            <person name="Lucas S."/>
            <person name="Lundell T."/>
            <person name="Martin R."/>
            <person name="McLaughlin D.J."/>
            <person name="Morgenstern I."/>
            <person name="Morin E."/>
            <person name="Murat C."/>
            <person name="Nagy L.G."/>
            <person name="Nolan M."/>
            <person name="Ohm R.A."/>
            <person name="Patyshakuliyeva A."/>
            <person name="Rokas A."/>
            <person name="Ruiz-Duenas F.J."/>
            <person name="Sabat G."/>
            <person name="Salamov A."/>
            <person name="Samejima M."/>
            <person name="Schmutz J."/>
            <person name="Slot J.C."/>
            <person name="St John F."/>
            <person name="Stenlid J."/>
            <person name="Sun H."/>
            <person name="Sun S."/>
            <person name="Syed K."/>
            <person name="Tsang A."/>
            <person name="Wiebenga A."/>
            <person name="Young D."/>
            <person name="Pisabarro A."/>
            <person name="Eastwood D.C."/>
            <person name="Martin F."/>
            <person name="Cullen D."/>
            <person name="Grigoriev I.V."/>
            <person name="Hibbett D.S."/>
        </authorList>
    </citation>
    <scope>NUCLEOTIDE SEQUENCE</scope>
    <source>
        <strain evidence="2">FP-58527</strain>
    </source>
</reference>
<dbReference type="Proteomes" id="UP000015241">
    <property type="component" value="Unassembled WGS sequence"/>
</dbReference>
<dbReference type="EMBL" id="KE504139">
    <property type="protein sequence ID" value="EPT01894.1"/>
    <property type="molecule type" value="Genomic_DNA"/>
</dbReference>
<gene>
    <name evidence="1" type="ORF">FOMPIDRAFT_91923</name>
</gene>
<dbReference type="OrthoDB" id="2788229at2759"/>
<protein>
    <recommendedName>
        <fullName evidence="3">F-box domain-containing protein</fullName>
    </recommendedName>
</protein>
<proteinExistence type="predicted"/>
<evidence type="ECO:0008006" key="3">
    <source>
        <dbReference type="Google" id="ProtNLM"/>
    </source>
</evidence>
<accession>S8EFB8</accession>
<dbReference type="HOGENOM" id="CLU_037872_0_0_1"/>
<dbReference type="AlphaFoldDB" id="S8EFB8"/>
<evidence type="ECO:0000313" key="2">
    <source>
        <dbReference type="Proteomes" id="UP000015241"/>
    </source>
</evidence>
<dbReference type="Gene3D" id="1.20.1280.50">
    <property type="match status" value="1"/>
</dbReference>
<dbReference type="InParanoid" id="S8EFB8"/>
<sequence>MPLVLLQWTWLPAIEIIFSVPQYRGDRLPTFPHELTERILNFLWDEPLYIVQCSLVCRAWYHAARHHVSDVGSIRSNTTLRSLAHILVGKRMPRYGKIFFMLTISENASSLYVHTFPMLVPGSLCTNVRYLILTDIDWAAQVTPHRDFFTYLSFYASVQDLRLTRCCFRNIEQLYKLVDSVPSLASLGLDGVRLAPEAESDILAGRINGSFDCAPQRRTRLVEFSLSMDPNHLTARRMRHGLLSFAASSSSLVRLELDARYFPSLEMLESFLVVFPALGGLSLQHDPPWLTSSHLPNSQPSPGSCDAGARMQMRMPALRRLAVTTMHSASAAHLLVWVCTVWPCNNVEQPMVLIEDDPSSALQAIFTHVLYLAAATLKAISWRSLTTDFVPRYEDIATLETLDLRCTLHEVGARLTLSQISEKLFGLLSQCTGTPRLEHLLIQYPLSTDSGSLLTYLQHVESSHHVQDPGLVAEFHDLLTKGAFTQLPAGSVTLTAALDASSGAGDAPTLITSILNILFAPWLNSGVMSLFVDYSPFRVQDGHPFFNLSLSPP</sequence>